<feature type="binding site" evidence="10">
    <location>
        <position position="367"/>
    </location>
    <ligand>
        <name>Zn(2+)</name>
        <dbReference type="ChEBI" id="CHEBI:29105"/>
        <label>2</label>
    </ligand>
</feature>
<dbReference type="PANTHER" id="PTHR45892">
    <property type="entry name" value="AMINOACYLASE-1"/>
    <property type="match status" value="1"/>
</dbReference>
<dbReference type="Gene3D" id="3.30.70.360">
    <property type="match status" value="1"/>
</dbReference>
<dbReference type="GO" id="GO:0046872">
    <property type="term" value="F:metal ion binding"/>
    <property type="evidence" value="ECO:0007669"/>
    <property type="project" value="UniProtKB-KW"/>
</dbReference>
<feature type="active site" description="Proton acceptor" evidence="9">
    <location>
        <position position="139"/>
    </location>
</feature>
<dbReference type="InterPro" id="IPR052083">
    <property type="entry name" value="Aminoacylase-1_M20A"/>
</dbReference>
<feature type="binding site" evidence="10">
    <location>
        <position position="105"/>
    </location>
    <ligand>
        <name>Zn(2+)</name>
        <dbReference type="ChEBI" id="CHEBI:29105"/>
        <label>1</label>
    </ligand>
</feature>
<evidence type="ECO:0000256" key="7">
    <source>
        <dbReference type="ARBA" id="ARBA00022833"/>
    </source>
</evidence>
<evidence type="ECO:0000256" key="9">
    <source>
        <dbReference type="PIRSR" id="PIRSR036696-1"/>
    </source>
</evidence>
<keyword evidence="6" id="KW-0378">Hydrolase</keyword>
<dbReference type="SUPFAM" id="SSF55031">
    <property type="entry name" value="Bacterial exopeptidase dimerisation domain"/>
    <property type="match status" value="1"/>
</dbReference>
<dbReference type="InterPro" id="IPR001261">
    <property type="entry name" value="ArgE/DapE_CS"/>
</dbReference>
<dbReference type="NCBIfam" id="TIGR01880">
    <property type="entry name" value="Ac-peptdase-euk"/>
    <property type="match status" value="1"/>
</dbReference>
<dbReference type="PIRSF" id="PIRSF036696">
    <property type="entry name" value="ACY-1"/>
    <property type="match status" value="1"/>
</dbReference>
<comment type="similarity">
    <text evidence="2">Belongs to the peptidase M20A family.</text>
</comment>
<dbReference type="InterPro" id="IPR011650">
    <property type="entry name" value="Peptidase_M20_dimer"/>
</dbReference>
<evidence type="ECO:0000256" key="1">
    <source>
        <dbReference type="ARBA" id="ARBA00004496"/>
    </source>
</evidence>
<dbReference type="GO" id="GO:0005737">
    <property type="term" value="C:cytoplasm"/>
    <property type="evidence" value="ECO:0007669"/>
    <property type="project" value="UniProtKB-SubCell"/>
</dbReference>
<comment type="subcellular location">
    <subcellularLocation>
        <location evidence="1">Cytoplasm</location>
    </subcellularLocation>
</comment>
<organism evidence="12">
    <name type="scientific">Panstrongylus lignarius</name>
    <dbReference type="NCBI Taxonomy" id="156445"/>
    <lineage>
        <taxon>Eukaryota</taxon>
        <taxon>Metazoa</taxon>
        <taxon>Ecdysozoa</taxon>
        <taxon>Arthropoda</taxon>
        <taxon>Hexapoda</taxon>
        <taxon>Insecta</taxon>
        <taxon>Pterygota</taxon>
        <taxon>Neoptera</taxon>
        <taxon>Paraneoptera</taxon>
        <taxon>Hemiptera</taxon>
        <taxon>Heteroptera</taxon>
        <taxon>Panheteroptera</taxon>
        <taxon>Cimicomorpha</taxon>
        <taxon>Reduviidae</taxon>
        <taxon>Triatominae</taxon>
        <taxon>Panstrongylus</taxon>
    </lineage>
</organism>
<dbReference type="FunFam" id="3.40.630.10:FF:000019">
    <property type="entry name" value="Aminoacylase 1"/>
    <property type="match status" value="1"/>
</dbReference>
<dbReference type="FunFam" id="3.30.70.360:FF:000005">
    <property type="entry name" value="Putative Aminoacylase-1"/>
    <property type="match status" value="1"/>
</dbReference>
<dbReference type="InterPro" id="IPR010159">
    <property type="entry name" value="N-acyl_aa_amidohydrolase"/>
</dbReference>
<dbReference type="InterPro" id="IPR002933">
    <property type="entry name" value="Peptidase_M20"/>
</dbReference>
<dbReference type="PROSITE" id="PS00759">
    <property type="entry name" value="ARGE_DAPE_CPG2_2"/>
    <property type="match status" value="1"/>
</dbReference>
<dbReference type="PANTHER" id="PTHR45892:SF1">
    <property type="entry name" value="AMINOACYLASE-1"/>
    <property type="match status" value="1"/>
</dbReference>
<dbReference type="PROSITE" id="PS00758">
    <property type="entry name" value="ARGE_DAPE_CPG2_1"/>
    <property type="match status" value="1"/>
</dbReference>
<dbReference type="Pfam" id="PF07687">
    <property type="entry name" value="M20_dimer"/>
    <property type="match status" value="1"/>
</dbReference>
<dbReference type="Gene3D" id="1.10.150.900">
    <property type="match status" value="1"/>
</dbReference>
<dbReference type="GO" id="GO:0004046">
    <property type="term" value="F:aminoacylase activity"/>
    <property type="evidence" value="ECO:0007669"/>
    <property type="project" value="UniProtKB-EC"/>
</dbReference>
<keyword evidence="4" id="KW-0963">Cytoplasm</keyword>
<keyword evidence="7 10" id="KW-0862">Zinc</keyword>
<feature type="binding site" evidence="10">
    <location>
        <position position="167"/>
    </location>
    <ligand>
        <name>Zn(2+)</name>
        <dbReference type="ChEBI" id="CHEBI:29105"/>
        <label>1</label>
    </ligand>
</feature>
<accession>A0A224XHU2</accession>
<sequence>MENSSVTKFREYLRIISEQPNVDYTKCVEFIKRLGEEAGLETRVFGTVLKPVVILTWTGTDHQTGSILLNSHMDVVPVYKENWIHDPFAAVKDEQGNIYGRGAQDCKCLGIQYVEAVRSLKEEGFRPKRTINISFVPDEEIGGFEGMGTFVYSDDFKKLKVAFALDEGATFNEDKFLIFNNERIAFPVKIVCDGPTGHGSLLHPNTAGEKLWKVLDEIMDFRQTQVEKLSTLSHPVFGLAEVTTVNLTILEGGIQNNVVPPEFSMTFDVRLSVDTDNQDFLKWIQEICRKAGENITVEVLGDNHTVAHTATDSSNPFWTAFSGVLDDMKLKYQVIGCPGSTDARFLRMVGIPALGFSPIKNTEILLHSDNEVLNEVNFLEGIAIYRNVIKALVSV</sequence>
<protein>
    <recommendedName>
        <fullName evidence="3">N-acyl-aliphatic-L-amino acid amidohydrolase</fullName>
        <ecNumber evidence="3">3.5.1.14</ecNumber>
    </recommendedName>
    <alternativeName>
        <fullName evidence="8">N-acyl-L-amino-acid amidohydrolase</fullName>
    </alternativeName>
</protein>
<proteinExistence type="inferred from homology"/>
<feature type="active site" evidence="9">
    <location>
        <position position="74"/>
    </location>
</feature>
<feature type="domain" description="Peptidase M20 dimerisation" evidence="11">
    <location>
        <begin position="188"/>
        <end position="294"/>
    </location>
</feature>
<keyword evidence="5 10" id="KW-0479">Metal-binding</keyword>
<evidence type="ECO:0000256" key="6">
    <source>
        <dbReference type="ARBA" id="ARBA00022801"/>
    </source>
</evidence>
<dbReference type="Gene3D" id="3.40.630.10">
    <property type="entry name" value="Zn peptidases"/>
    <property type="match status" value="1"/>
</dbReference>
<dbReference type="EMBL" id="GFTR01005812">
    <property type="protein sequence ID" value="JAW10614.1"/>
    <property type="molecule type" value="Transcribed_RNA"/>
</dbReference>
<evidence type="ECO:0000256" key="3">
    <source>
        <dbReference type="ARBA" id="ARBA00011913"/>
    </source>
</evidence>
<dbReference type="GO" id="GO:0006520">
    <property type="term" value="P:amino acid metabolic process"/>
    <property type="evidence" value="ECO:0007669"/>
    <property type="project" value="InterPro"/>
</dbReference>
<evidence type="ECO:0000256" key="8">
    <source>
        <dbReference type="ARBA" id="ARBA00029656"/>
    </source>
</evidence>
<feature type="binding site" evidence="10">
    <location>
        <position position="140"/>
    </location>
    <ligand>
        <name>Zn(2+)</name>
        <dbReference type="ChEBI" id="CHEBI:29105"/>
        <label>2</label>
    </ligand>
</feature>
<feature type="binding site" evidence="10">
    <location>
        <position position="72"/>
    </location>
    <ligand>
        <name>Zn(2+)</name>
        <dbReference type="ChEBI" id="CHEBI:29105"/>
        <label>1</label>
    </ligand>
</feature>
<dbReference type="EC" id="3.5.1.14" evidence="3"/>
<dbReference type="AlphaFoldDB" id="A0A224XHU2"/>
<comment type="cofactor">
    <cofactor evidence="10">
        <name>Zn(2+)</name>
        <dbReference type="ChEBI" id="CHEBI:29105"/>
    </cofactor>
    <text evidence="10">Binds 2 Zn(2+) ions per subunit.</text>
</comment>
<name>A0A224XHU2_9HEMI</name>
<dbReference type="Pfam" id="PF01546">
    <property type="entry name" value="Peptidase_M20"/>
    <property type="match status" value="1"/>
</dbReference>
<evidence type="ECO:0000256" key="4">
    <source>
        <dbReference type="ARBA" id="ARBA00022490"/>
    </source>
</evidence>
<evidence type="ECO:0000259" key="11">
    <source>
        <dbReference type="Pfam" id="PF07687"/>
    </source>
</evidence>
<dbReference type="InterPro" id="IPR036264">
    <property type="entry name" value="Bact_exopeptidase_dim_dom"/>
</dbReference>
<feature type="binding site" evidence="10">
    <location>
        <position position="105"/>
    </location>
    <ligand>
        <name>Zn(2+)</name>
        <dbReference type="ChEBI" id="CHEBI:29105"/>
        <label>2</label>
    </ligand>
</feature>
<evidence type="ECO:0000313" key="12">
    <source>
        <dbReference type="EMBL" id="JAW10614.1"/>
    </source>
</evidence>
<evidence type="ECO:0000256" key="5">
    <source>
        <dbReference type="ARBA" id="ARBA00022723"/>
    </source>
</evidence>
<dbReference type="SUPFAM" id="SSF53187">
    <property type="entry name" value="Zn-dependent exopeptidases"/>
    <property type="match status" value="1"/>
</dbReference>
<reference evidence="12" key="1">
    <citation type="journal article" date="2018" name="PLoS Negl. Trop. Dis.">
        <title>An insight into the salivary gland and fat body transcriptome of Panstrongylus lignarius (Hemiptera: Heteroptera), the main vector of Chagas disease in Peru.</title>
        <authorList>
            <person name="Nevoa J.C."/>
            <person name="Mendes M.T."/>
            <person name="da Silva M.V."/>
            <person name="Soares S.C."/>
            <person name="Oliveira C.J.F."/>
            <person name="Ribeiro J.M.C."/>
        </authorList>
    </citation>
    <scope>NUCLEOTIDE SEQUENCE</scope>
</reference>
<evidence type="ECO:0000256" key="2">
    <source>
        <dbReference type="ARBA" id="ARBA00006247"/>
    </source>
</evidence>
<evidence type="ECO:0000256" key="10">
    <source>
        <dbReference type="PIRSR" id="PIRSR036696-2"/>
    </source>
</evidence>